<dbReference type="InterPro" id="IPR012910">
    <property type="entry name" value="Plug_dom"/>
</dbReference>
<evidence type="ECO:0000313" key="17">
    <source>
        <dbReference type="Proteomes" id="UP001484239"/>
    </source>
</evidence>
<dbReference type="SUPFAM" id="SSF56935">
    <property type="entry name" value="Porins"/>
    <property type="match status" value="1"/>
</dbReference>
<evidence type="ECO:0000256" key="7">
    <source>
        <dbReference type="ARBA" id="ARBA00023077"/>
    </source>
</evidence>
<keyword evidence="16" id="KW-0675">Receptor</keyword>
<evidence type="ECO:0000256" key="4">
    <source>
        <dbReference type="ARBA" id="ARBA00022692"/>
    </source>
</evidence>
<dbReference type="Gene3D" id="2.40.170.20">
    <property type="entry name" value="TonB-dependent receptor, beta-barrel domain"/>
    <property type="match status" value="1"/>
</dbReference>
<dbReference type="InterPro" id="IPR039426">
    <property type="entry name" value="TonB-dep_rcpt-like"/>
</dbReference>
<keyword evidence="5 13" id="KW-0732">Signal</keyword>
<keyword evidence="3 10" id="KW-1134">Transmembrane beta strand</keyword>
<dbReference type="PANTHER" id="PTHR30069">
    <property type="entry name" value="TONB-DEPENDENT OUTER MEMBRANE RECEPTOR"/>
    <property type="match status" value="1"/>
</dbReference>
<feature type="signal peptide" evidence="13">
    <location>
        <begin position="1"/>
        <end position="26"/>
    </location>
</feature>
<dbReference type="PANTHER" id="PTHR30069:SF53">
    <property type="entry name" value="COLICIN I RECEPTOR-RELATED"/>
    <property type="match status" value="1"/>
</dbReference>
<keyword evidence="17" id="KW-1185">Reference proteome</keyword>
<evidence type="ECO:0000256" key="9">
    <source>
        <dbReference type="ARBA" id="ARBA00023237"/>
    </source>
</evidence>
<dbReference type="Pfam" id="PF00593">
    <property type="entry name" value="TonB_dep_Rec_b-barrel"/>
    <property type="match status" value="1"/>
</dbReference>
<keyword evidence="2 10" id="KW-0813">Transport</keyword>
<evidence type="ECO:0000259" key="15">
    <source>
        <dbReference type="Pfam" id="PF07715"/>
    </source>
</evidence>
<dbReference type="Proteomes" id="UP001484239">
    <property type="component" value="Unassembled WGS sequence"/>
</dbReference>
<organism evidence="16 17">
    <name type="scientific">Gaopeijia maritima</name>
    <dbReference type="NCBI Taxonomy" id="3119007"/>
    <lineage>
        <taxon>Bacteria</taxon>
        <taxon>Pseudomonadati</taxon>
        <taxon>Gemmatimonadota</taxon>
        <taxon>Longimicrobiia</taxon>
        <taxon>Gaopeijiales</taxon>
        <taxon>Gaopeijiaceae</taxon>
        <taxon>Gaopeijia</taxon>
    </lineage>
</organism>
<dbReference type="PROSITE" id="PS52016">
    <property type="entry name" value="TONB_DEPENDENT_REC_3"/>
    <property type="match status" value="1"/>
</dbReference>
<comment type="subcellular location">
    <subcellularLocation>
        <location evidence="1 10">Cell outer membrane</location>
        <topology evidence="1 10">Multi-pass membrane protein</topology>
    </subcellularLocation>
</comment>
<proteinExistence type="inferred from homology"/>
<name>A0ABU9E5K6_9BACT</name>
<dbReference type="Gene3D" id="2.170.130.10">
    <property type="entry name" value="TonB-dependent receptor, plug domain"/>
    <property type="match status" value="1"/>
</dbReference>
<comment type="similarity">
    <text evidence="10 11">Belongs to the TonB-dependent receptor family.</text>
</comment>
<comment type="caution">
    <text evidence="16">The sequence shown here is derived from an EMBL/GenBank/DDBJ whole genome shotgun (WGS) entry which is preliminary data.</text>
</comment>
<dbReference type="RefSeq" id="WP_405277810.1">
    <property type="nucleotide sequence ID" value="NZ_CP144380.1"/>
</dbReference>
<dbReference type="SUPFAM" id="SSF49452">
    <property type="entry name" value="Starch-binding domain-like"/>
    <property type="match status" value="1"/>
</dbReference>
<keyword evidence="7 11" id="KW-0798">TonB box</keyword>
<accession>A0ABU9E5K6</accession>
<dbReference type="InterPro" id="IPR013784">
    <property type="entry name" value="Carb-bd-like_fold"/>
</dbReference>
<feature type="region of interest" description="Disordered" evidence="12">
    <location>
        <begin position="166"/>
        <end position="186"/>
    </location>
</feature>
<gene>
    <name evidence="16" type="ORF">WI372_03210</name>
</gene>
<dbReference type="InterPro" id="IPR037066">
    <property type="entry name" value="Plug_dom_sf"/>
</dbReference>
<dbReference type="Gene3D" id="2.60.40.1120">
    <property type="entry name" value="Carboxypeptidase-like, regulatory domain"/>
    <property type="match status" value="1"/>
</dbReference>
<dbReference type="Pfam" id="PF13620">
    <property type="entry name" value="CarboxypepD_reg"/>
    <property type="match status" value="1"/>
</dbReference>
<evidence type="ECO:0000256" key="8">
    <source>
        <dbReference type="ARBA" id="ARBA00023136"/>
    </source>
</evidence>
<evidence type="ECO:0000256" key="1">
    <source>
        <dbReference type="ARBA" id="ARBA00004571"/>
    </source>
</evidence>
<evidence type="ECO:0000256" key="2">
    <source>
        <dbReference type="ARBA" id="ARBA00022448"/>
    </source>
</evidence>
<evidence type="ECO:0000256" key="13">
    <source>
        <dbReference type="SAM" id="SignalP"/>
    </source>
</evidence>
<evidence type="ECO:0000256" key="11">
    <source>
        <dbReference type="RuleBase" id="RU003357"/>
    </source>
</evidence>
<evidence type="ECO:0000259" key="14">
    <source>
        <dbReference type="Pfam" id="PF00593"/>
    </source>
</evidence>
<keyword evidence="4 10" id="KW-0812">Transmembrane</keyword>
<dbReference type="EMBL" id="JBBHLI010000001">
    <property type="protein sequence ID" value="MEK9499992.1"/>
    <property type="molecule type" value="Genomic_DNA"/>
</dbReference>
<feature type="chain" id="PRO_5046513173" evidence="13">
    <location>
        <begin position="27"/>
        <end position="973"/>
    </location>
</feature>
<feature type="domain" description="TonB-dependent receptor-like beta-barrel" evidence="14">
    <location>
        <begin position="417"/>
        <end position="906"/>
    </location>
</feature>
<keyword evidence="8 10" id="KW-0472">Membrane</keyword>
<keyword evidence="6" id="KW-0406">Ion transport</keyword>
<dbReference type="InterPro" id="IPR000531">
    <property type="entry name" value="Beta-barrel_TonB"/>
</dbReference>
<protein>
    <submittedName>
        <fullName evidence="16">TonB-dependent receptor</fullName>
    </submittedName>
</protein>
<reference evidence="16 17" key="1">
    <citation type="submission" date="2024-02" db="EMBL/GenBank/DDBJ databases">
        <title>A novel Gemmatimonadota bacterium.</title>
        <authorList>
            <person name="Du Z.-J."/>
            <person name="Ye Y.-Q."/>
        </authorList>
    </citation>
    <scope>NUCLEOTIDE SEQUENCE [LARGE SCALE GENOMIC DNA]</scope>
    <source>
        <strain evidence="16 17">DH-20</strain>
    </source>
</reference>
<evidence type="ECO:0000256" key="10">
    <source>
        <dbReference type="PROSITE-ProRule" id="PRU01360"/>
    </source>
</evidence>
<evidence type="ECO:0000256" key="3">
    <source>
        <dbReference type="ARBA" id="ARBA00022452"/>
    </source>
</evidence>
<dbReference type="Pfam" id="PF07715">
    <property type="entry name" value="Plug"/>
    <property type="match status" value="1"/>
</dbReference>
<sequence length="973" mass="105003">MKAPFRRILSWLGVVSALSWSTAAAAQQPGVIQGRITSQFGGAPIADVQVSIAALGLGTLSDADGTYRITGVPAGEHLIETQRIGYSRSTQTVTVAAGQIAQVDFLLTDQAMELDPLVVTGQGSEISRRRLSTNIEVISTEAIESSSATRLDQLLQTALPSVQVRLSSGQPGASSVTRGRGPVSVSRSTTPVIYVDGVRVDNLNGLAELSLNTSGGRRNGTQTSSIADIPLENIERIEYVPGGAATTLYGSDAANGVIQIFTKKGSPGTSQLSFESEIGVEGPVEKAFFFPQTADLLYQNGLTQQYRLSGSGGNDRVTWSFGGSVQDREGYRIDNNASQSYQARTGMTALLTDDLQYSASFAFGYNHYERSRDGNAGGYTPLWLLEGGRIFAVGFNNKLNESSAEELAELQDYLAEAERLQNYRVNVSRFQMSHQFAWEARDDLNFNATLGLDHRSSNERGIETNEFLIFTGSAPEGTDDRGSIESYDRRFLGLTMEAGGQHRFETGALSLVTSVGGQLFRDDDAQSERVALNVRDGSETVRGAGTTQADDFFLQLVNYGVYAQQNWGLYDKYFLDIGIRADGNSAFGDEVGLQVYPKLGFSYDLGSEDFFQDAVPASLISNLRLRGNYGVAGNFPPPFANDRTVSFASYLGQQSAGYGQPGNDDLRPEKTHTLELGGELQALSGRMTLQFNWYDAKTKDALFTVPLPPSTGEGSQLRNVGEITNSGIELRVVATVLRRDGLSASLNASLNTLNNEVTDAGGSPVFGISGFSSSTIETVVQEGWPVGSLRGTASTLNPDGTIASTELLQYLGNPLPDRFGSLGLEVLVGDNLRFNADADWQTGAQLHSFNRQFRYLYGIDDPELPDELLAQNTGSIRGNWLDLTNFFVEDTDYLRVRNISVNYTLPQGAFGGWSDGIELGLASQNPLGWWTSSFDPESDHSGASSQGGASVGGFNYGSDPSPRSFLATIRVRF</sequence>
<evidence type="ECO:0000256" key="5">
    <source>
        <dbReference type="ARBA" id="ARBA00022729"/>
    </source>
</evidence>
<feature type="domain" description="TonB-dependent receptor plug" evidence="15">
    <location>
        <begin position="129"/>
        <end position="257"/>
    </location>
</feature>
<keyword evidence="9 10" id="KW-0998">Cell outer membrane</keyword>
<dbReference type="InterPro" id="IPR036942">
    <property type="entry name" value="Beta-barrel_TonB_sf"/>
</dbReference>
<evidence type="ECO:0000256" key="12">
    <source>
        <dbReference type="SAM" id="MobiDB-lite"/>
    </source>
</evidence>
<feature type="compositionally biased region" description="Polar residues" evidence="12">
    <location>
        <begin position="166"/>
        <end position="177"/>
    </location>
</feature>
<evidence type="ECO:0000256" key="6">
    <source>
        <dbReference type="ARBA" id="ARBA00023065"/>
    </source>
</evidence>
<evidence type="ECO:0000313" key="16">
    <source>
        <dbReference type="EMBL" id="MEK9499992.1"/>
    </source>
</evidence>
<feature type="region of interest" description="Disordered" evidence="12">
    <location>
        <begin position="936"/>
        <end position="956"/>
    </location>
</feature>